<reference evidence="3" key="1">
    <citation type="submission" date="2021-01" db="EMBL/GenBank/DDBJ databases">
        <title>YIM 132084 draft genome.</title>
        <authorList>
            <person name="An D."/>
        </authorList>
    </citation>
    <scope>NUCLEOTIDE SEQUENCE</scope>
    <source>
        <strain evidence="3">YIM 132084</strain>
    </source>
</reference>
<dbReference type="Proteomes" id="UP000663792">
    <property type="component" value="Unassembled WGS sequence"/>
</dbReference>
<feature type="coiled-coil region" evidence="1">
    <location>
        <begin position="364"/>
        <end position="391"/>
    </location>
</feature>
<dbReference type="AlphaFoldDB" id="A0A939C0R4"/>
<feature type="domain" description="TPM" evidence="2">
    <location>
        <begin position="54"/>
        <end position="170"/>
    </location>
</feature>
<evidence type="ECO:0000313" key="4">
    <source>
        <dbReference type="Proteomes" id="UP000663792"/>
    </source>
</evidence>
<evidence type="ECO:0000313" key="3">
    <source>
        <dbReference type="EMBL" id="MBM9469495.1"/>
    </source>
</evidence>
<evidence type="ECO:0000259" key="2">
    <source>
        <dbReference type="Pfam" id="PF04536"/>
    </source>
</evidence>
<evidence type="ECO:0000256" key="1">
    <source>
        <dbReference type="SAM" id="Coils"/>
    </source>
</evidence>
<organism evidence="3 4">
    <name type="scientific">Nakamurella leprariae</name>
    <dbReference type="NCBI Taxonomy" id="2803911"/>
    <lineage>
        <taxon>Bacteria</taxon>
        <taxon>Bacillati</taxon>
        <taxon>Actinomycetota</taxon>
        <taxon>Actinomycetes</taxon>
        <taxon>Nakamurellales</taxon>
        <taxon>Nakamurellaceae</taxon>
        <taxon>Nakamurella</taxon>
    </lineage>
</organism>
<dbReference type="RefSeq" id="WP_205262458.1">
    <property type="nucleotide sequence ID" value="NZ_JAERWK010000027.1"/>
</dbReference>
<dbReference type="Pfam" id="PF04536">
    <property type="entry name" value="TPM_phosphatase"/>
    <property type="match status" value="1"/>
</dbReference>
<protein>
    <submittedName>
        <fullName evidence="3">TPM domain-containing protein</fullName>
    </submittedName>
</protein>
<gene>
    <name evidence="3" type="ORF">JL106_19585</name>
</gene>
<keyword evidence="1" id="KW-0175">Coiled coil</keyword>
<comment type="caution">
    <text evidence="3">The sequence shown here is derived from an EMBL/GenBank/DDBJ whole genome shotgun (WGS) entry which is preliminary data.</text>
</comment>
<dbReference type="InterPro" id="IPR007621">
    <property type="entry name" value="TPM_dom"/>
</dbReference>
<accession>A0A939C0R4</accession>
<dbReference type="Gene3D" id="3.10.310.50">
    <property type="match status" value="1"/>
</dbReference>
<keyword evidence="4" id="KW-1185">Reference proteome</keyword>
<proteinExistence type="predicted"/>
<dbReference type="EMBL" id="JAERWK010000027">
    <property type="protein sequence ID" value="MBM9469495.1"/>
    <property type="molecule type" value="Genomic_DNA"/>
</dbReference>
<name>A0A939C0R4_9ACTN</name>
<sequence length="700" mass="72042">MPMPTSEPAARLPASTRAGRVARAVGVALLLLVGGALSAPSAGATPPFRLPQPITDQVGVLGTDTAAVQSAISDLETQRQIQLWVVYVETFDGQDGNAWAASTFDASGFGSDAMVLAVAVNDRAYGYWSADEFPLTETQLDTVVTDEVRPQLSQGDWSGAAIALADGLNQRSSGSNSGAIILGAGAVVLLGGGGWLLYRRSRKHRTEHAGATSAEPEEPFQQLSDRSVAALIETDDAVRRSEFELSAARDQLGAPATAPFQQAFEAARASLTAAFELRQQIDDEVPESEADRRRMMQEILRRCAEADASLDEQSAEFEALRDLKTRLPEVVAQLPGEIQAQRARVPGATETLRSLQQRFSPAALDTVLDNVTEAERRLEFADEAVREATDAPTATESGGSDTVAAATPAAAADPALAASALASPAVPAVLAARRAQESVAQARTLLDAIDRTGRDLADAAARLTGATHAVRAELAQCRTALAQAPTGAAAGDLTGRMDQVEAVLAVADSAAGTADPLTALAKVQEADQALDVILANTLSAQQYQERAATQLQQAFSTAQAEVAQAEDYIGTRRGAVLAQARTRLTEAHRHLDRAAGMAGADPDGALQEAQQARTLAREAIRLAQSDVSGFSGGSRGGGSDFAGALIGGILGGMLSGGSRRGGGYGGGFGGGYRGGGFSGGGRGGGGSFGGGGGRGGGGRF</sequence>